<organism evidence="2 3">
    <name type="scientific">Pleuronectes platessa</name>
    <name type="common">European plaice</name>
    <dbReference type="NCBI Taxonomy" id="8262"/>
    <lineage>
        <taxon>Eukaryota</taxon>
        <taxon>Metazoa</taxon>
        <taxon>Chordata</taxon>
        <taxon>Craniata</taxon>
        <taxon>Vertebrata</taxon>
        <taxon>Euteleostomi</taxon>
        <taxon>Actinopterygii</taxon>
        <taxon>Neopterygii</taxon>
        <taxon>Teleostei</taxon>
        <taxon>Neoteleostei</taxon>
        <taxon>Acanthomorphata</taxon>
        <taxon>Carangaria</taxon>
        <taxon>Pleuronectiformes</taxon>
        <taxon>Pleuronectoidei</taxon>
        <taxon>Pleuronectidae</taxon>
        <taxon>Pleuronectes</taxon>
    </lineage>
</organism>
<gene>
    <name evidence="2" type="ORF">PLEPLA_LOCUS41403</name>
</gene>
<sequence length="169" mass="18733">MKRKKEKVVVMERSVVWKQQRGGLDSRERPQLSHPTQYVSTETLPLSCVQTGPATGRQQEEETRRGRAYILPGRDKLLTKVTRGRTAVRHLEEARPREGEAAVQLQGDEGLPDGATAFDCSRKRGAVSIRSVARVGVPVYPESPPSSPHTHTHTNTQQCPSACPLSWSV</sequence>
<dbReference type="Proteomes" id="UP001153269">
    <property type="component" value="Unassembled WGS sequence"/>
</dbReference>
<comment type="caution">
    <text evidence="2">The sequence shown here is derived from an EMBL/GenBank/DDBJ whole genome shotgun (WGS) entry which is preliminary data.</text>
</comment>
<dbReference type="AlphaFoldDB" id="A0A9N7Z8F6"/>
<evidence type="ECO:0000313" key="3">
    <source>
        <dbReference type="Proteomes" id="UP001153269"/>
    </source>
</evidence>
<evidence type="ECO:0000313" key="2">
    <source>
        <dbReference type="EMBL" id="CAB1453647.1"/>
    </source>
</evidence>
<accession>A0A9N7Z8F6</accession>
<proteinExistence type="predicted"/>
<dbReference type="EMBL" id="CADEAL010004180">
    <property type="protein sequence ID" value="CAB1453647.1"/>
    <property type="molecule type" value="Genomic_DNA"/>
</dbReference>
<reference evidence="2" key="1">
    <citation type="submission" date="2020-03" db="EMBL/GenBank/DDBJ databases">
        <authorList>
            <person name="Weist P."/>
        </authorList>
    </citation>
    <scope>NUCLEOTIDE SEQUENCE</scope>
</reference>
<evidence type="ECO:0000256" key="1">
    <source>
        <dbReference type="SAM" id="MobiDB-lite"/>
    </source>
</evidence>
<feature type="region of interest" description="Disordered" evidence="1">
    <location>
        <begin position="138"/>
        <end position="169"/>
    </location>
</feature>
<name>A0A9N7Z8F6_PLEPL</name>
<protein>
    <submittedName>
        <fullName evidence="2">Uncharacterized protein</fullName>
    </submittedName>
</protein>
<keyword evidence="3" id="KW-1185">Reference proteome</keyword>